<dbReference type="PANTHER" id="PTHR34982:SF1">
    <property type="entry name" value="FLAGELLAR ASSEMBLY PROTEIN FLIH"/>
    <property type="match status" value="1"/>
</dbReference>
<dbReference type="RefSeq" id="WP_015616067.1">
    <property type="nucleotide sequence ID" value="NC_021182.1"/>
</dbReference>
<protein>
    <recommendedName>
        <fullName evidence="6">Flagellar biosynthesis/type III secretory pathway protein</fullName>
    </recommendedName>
</protein>
<sequence length="253" mass="28453">MPLSSSVIKNTKVIAQGKKEIITESNIEEKQQSLEEIKDIIKNNGNENIDKFDEIAKAIIEKAKSEAEDIRVKAINDAETMKNEAHNKGYEEGKQQGYNDAYNETIGKSKAEADNIMSNAENNASNLVNSAKIQYEKYLLDKQVNIKELALFIAKQILKREVKEEQGIDDMIYDAVSTAKNSALIIIKCSSLHYNALSDAVELWKKQIPLKGEIFVIEDNFIENDSAIIEKDNGKIELSISIGLEKIKEELMN</sequence>
<dbReference type="GO" id="GO:0005829">
    <property type="term" value="C:cytosol"/>
    <property type="evidence" value="ECO:0007669"/>
    <property type="project" value="TreeGrafter"/>
</dbReference>
<dbReference type="GO" id="GO:0015031">
    <property type="term" value="P:protein transport"/>
    <property type="evidence" value="ECO:0007669"/>
    <property type="project" value="UniProtKB-KW"/>
</dbReference>
<dbReference type="InterPro" id="IPR051472">
    <property type="entry name" value="T3SS_Stator/FliH"/>
</dbReference>
<evidence type="ECO:0000256" key="3">
    <source>
        <dbReference type="SAM" id="Coils"/>
    </source>
</evidence>
<evidence type="ECO:0000256" key="1">
    <source>
        <dbReference type="ARBA" id="ARBA00022448"/>
    </source>
</evidence>
<dbReference type="AlphaFoldDB" id="R4K5C6"/>
<dbReference type="EMBL" id="CP003261">
    <property type="protein sequence ID" value="AGK97773.1"/>
    <property type="molecule type" value="Genomic_DNA"/>
</dbReference>
<evidence type="ECO:0000256" key="2">
    <source>
        <dbReference type="ARBA" id="ARBA00022927"/>
    </source>
</evidence>
<name>R4K5C6_CLOPA</name>
<gene>
    <name evidence="4" type="ORF">Clopa_2935</name>
</gene>
<dbReference type="eggNOG" id="COG1317">
    <property type="taxonomic scope" value="Bacteria"/>
</dbReference>
<dbReference type="PATRIC" id="fig|86416.3.peg.2921"/>
<dbReference type="Proteomes" id="UP000013523">
    <property type="component" value="Chromosome"/>
</dbReference>
<keyword evidence="2" id="KW-0653">Protein transport</keyword>
<proteinExistence type="predicted"/>
<feature type="coiled-coil region" evidence="3">
    <location>
        <begin position="27"/>
        <end position="84"/>
    </location>
</feature>
<dbReference type="STRING" id="86416.Clopa_2935"/>
<dbReference type="KEGG" id="cpas:Clopa_2935"/>
<keyword evidence="1" id="KW-0813">Transport</keyword>
<dbReference type="HOGENOM" id="CLU_091630_0_0_9"/>
<dbReference type="OrthoDB" id="2375163at2"/>
<keyword evidence="5" id="KW-1185">Reference proteome</keyword>
<evidence type="ECO:0008006" key="6">
    <source>
        <dbReference type="Google" id="ProtNLM"/>
    </source>
</evidence>
<evidence type="ECO:0000313" key="4">
    <source>
        <dbReference type="EMBL" id="AGK97773.1"/>
    </source>
</evidence>
<dbReference type="PANTHER" id="PTHR34982">
    <property type="entry name" value="YOP PROTEINS TRANSLOCATION PROTEIN L"/>
    <property type="match status" value="1"/>
</dbReference>
<reference evidence="4 5" key="1">
    <citation type="submission" date="2012-01" db="EMBL/GenBank/DDBJ databases">
        <title>Complete sequence of chromosome of Clostridium pasteurianum BC1.</title>
        <authorList>
            <consortium name="US DOE Joint Genome Institute"/>
            <person name="Lucas S."/>
            <person name="Han J."/>
            <person name="Lapidus A."/>
            <person name="Cheng J.-F."/>
            <person name="Goodwin L."/>
            <person name="Pitluck S."/>
            <person name="Peters L."/>
            <person name="Mikhailova N."/>
            <person name="Teshima H."/>
            <person name="Detter J.C."/>
            <person name="Han C."/>
            <person name="Tapia R."/>
            <person name="Land M."/>
            <person name="Hauser L."/>
            <person name="Kyrpides N."/>
            <person name="Ivanova N."/>
            <person name="Pagani I."/>
            <person name="Dunn J."/>
            <person name="Taghavi S."/>
            <person name="Francis A."/>
            <person name="van der Lelie D."/>
            <person name="Woyke T."/>
        </authorList>
    </citation>
    <scope>NUCLEOTIDE SEQUENCE [LARGE SCALE GENOMIC DNA]</scope>
    <source>
        <strain evidence="4 5">BC1</strain>
    </source>
</reference>
<organism evidence="4 5">
    <name type="scientific">Clostridium pasteurianum BC1</name>
    <dbReference type="NCBI Taxonomy" id="86416"/>
    <lineage>
        <taxon>Bacteria</taxon>
        <taxon>Bacillati</taxon>
        <taxon>Bacillota</taxon>
        <taxon>Clostridia</taxon>
        <taxon>Eubacteriales</taxon>
        <taxon>Clostridiaceae</taxon>
        <taxon>Clostridium</taxon>
    </lineage>
</organism>
<keyword evidence="3" id="KW-0175">Coiled coil</keyword>
<evidence type="ECO:0000313" key="5">
    <source>
        <dbReference type="Proteomes" id="UP000013523"/>
    </source>
</evidence>
<accession>R4K5C6</accession>